<evidence type="ECO:0000256" key="6">
    <source>
        <dbReference type="PIRSR" id="PIRSR000429-1"/>
    </source>
</evidence>
<evidence type="ECO:0000256" key="1">
    <source>
        <dbReference type="ARBA" id="ARBA00010982"/>
    </source>
</evidence>
<dbReference type="EC" id="2.3.1.9" evidence="2"/>
<feature type="active site" description="Proton acceptor" evidence="6">
    <location>
        <position position="377"/>
    </location>
</feature>
<dbReference type="PANTHER" id="PTHR18919:SF107">
    <property type="entry name" value="ACETYL-COA ACETYLTRANSFERASE, CYTOSOLIC"/>
    <property type="match status" value="1"/>
</dbReference>
<dbReference type="PROSITE" id="PS00099">
    <property type="entry name" value="THIOLASE_3"/>
    <property type="match status" value="1"/>
</dbReference>
<gene>
    <name evidence="10" type="ORF">SAMN04488127_0672</name>
</gene>
<feature type="active site" description="Acyl-thioester intermediate" evidence="6">
    <location>
        <position position="89"/>
    </location>
</feature>
<dbReference type="PROSITE" id="PS00737">
    <property type="entry name" value="THIOLASE_2"/>
    <property type="match status" value="1"/>
</dbReference>
<dbReference type="OrthoDB" id="2774224at2"/>
<evidence type="ECO:0000313" key="10">
    <source>
        <dbReference type="EMBL" id="SEI87209.1"/>
    </source>
</evidence>
<evidence type="ECO:0000259" key="8">
    <source>
        <dbReference type="Pfam" id="PF00108"/>
    </source>
</evidence>
<keyword evidence="11" id="KW-1185">Reference proteome</keyword>
<proteinExistence type="inferred from homology"/>
<dbReference type="PIRSF" id="PIRSF000429">
    <property type="entry name" value="Ac-CoA_Ac_transf"/>
    <property type="match status" value="1"/>
</dbReference>
<dbReference type="CDD" id="cd00751">
    <property type="entry name" value="thiolase"/>
    <property type="match status" value="1"/>
</dbReference>
<evidence type="ECO:0000313" key="11">
    <source>
        <dbReference type="Proteomes" id="UP000199200"/>
    </source>
</evidence>
<dbReference type="InterPro" id="IPR020617">
    <property type="entry name" value="Thiolase_C"/>
</dbReference>
<feature type="active site" description="Proton acceptor" evidence="6">
    <location>
        <position position="347"/>
    </location>
</feature>
<dbReference type="GO" id="GO:0006635">
    <property type="term" value="P:fatty acid beta-oxidation"/>
    <property type="evidence" value="ECO:0007669"/>
    <property type="project" value="TreeGrafter"/>
</dbReference>
<dbReference type="EMBL" id="FNZF01000001">
    <property type="protein sequence ID" value="SEI87209.1"/>
    <property type="molecule type" value="Genomic_DNA"/>
</dbReference>
<sequence length="393" mass="41750">MKNVYILDGARTPFGSFGGSLKDIEVSDLGAVAAKAAIERSGIPAEELEQAFFGNVIHSSENAPYLARHVALKSGVPQESPALTVNRLCGSGLQAAISASQAIRLDEANGVIAGGAENMSMTPHVVRDLRFKTIKMGVPHFEDVLSSTLSDPYIGLGMGITAENLAEKYEISRGEQEEFALMSQQRAAEAQGKGRFNKEMIPVGGKNGEFLLAEDEYIKPDANLEKMKKLRPAFKKDGSVTAATSSGINDGAAALVMGDDVLVERHGRKPLAKVVSWGISGVDPRIMGIGPVPATRQALKRAGLEMSDIDLIEINEAFAVQVLAVQRELGFEVDRLNVNGGAIALGHPVGASGARLLLTLAYELREQGKRYGLASLCCGGGQGVSMVIENQEY</sequence>
<protein>
    <recommendedName>
        <fullName evidence="2">acetyl-CoA C-acetyltransferase</fullName>
        <ecNumber evidence="2">2.3.1.9</ecNumber>
    </recommendedName>
    <alternativeName>
        <fullName evidence="5">Acetoacetyl-CoA thiolase</fullName>
    </alternativeName>
</protein>
<reference evidence="11" key="1">
    <citation type="submission" date="2016-10" db="EMBL/GenBank/DDBJ databases">
        <authorList>
            <person name="Varghese N."/>
            <person name="Submissions S."/>
        </authorList>
    </citation>
    <scope>NUCLEOTIDE SEQUENCE [LARGE SCALE GENOMIC DNA]</scope>
    <source>
        <strain evidence="11">CGMCC 1.6763</strain>
    </source>
</reference>
<dbReference type="NCBIfam" id="TIGR01930">
    <property type="entry name" value="AcCoA-C-Actrans"/>
    <property type="match status" value="1"/>
</dbReference>
<accession>A0A1H6U4E7</accession>
<evidence type="ECO:0000256" key="2">
    <source>
        <dbReference type="ARBA" id="ARBA00012705"/>
    </source>
</evidence>
<feature type="domain" description="Thiolase C-terminal" evidence="9">
    <location>
        <begin position="269"/>
        <end position="389"/>
    </location>
</feature>
<evidence type="ECO:0000256" key="5">
    <source>
        <dbReference type="ARBA" id="ARBA00030755"/>
    </source>
</evidence>
<evidence type="ECO:0000256" key="7">
    <source>
        <dbReference type="RuleBase" id="RU003557"/>
    </source>
</evidence>
<dbReference type="RefSeq" id="WP_092050765.1">
    <property type="nucleotide sequence ID" value="NZ_FNZF01000001.1"/>
</dbReference>
<dbReference type="InterPro" id="IPR016039">
    <property type="entry name" value="Thiolase-like"/>
</dbReference>
<evidence type="ECO:0000259" key="9">
    <source>
        <dbReference type="Pfam" id="PF02803"/>
    </source>
</evidence>
<dbReference type="STRING" id="426757.SAMN04488127_0672"/>
<keyword evidence="4 7" id="KW-0012">Acyltransferase</keyword>
<evidence type="ECO:0000256" key="3">
    <source>
        <dbReference type="ARBA" id="ARBA00022679"/>
    </source>
</evidence>
<dbReference type="InterPro" id="IPR020610">
    <property type="entry name" value="Thiolase_AS"/>
</dbReference>
<dbReference type="Pfam" id="PF02803">
    <property type="entry name" value="Thiolase_C"/>
    <property type="match status" value="1"/>
</dbReference>
<dbReference type="Gene3D" id="3.40.47.10">
    <property type="match status" value="2"/>
</dbReference>
<dbReference type="InterPro" id="IPR002155">
    <property type="entry name" value="Thiolase"/>
</dbReference>
<dbReference type="FunFam" id="3.40.47.10:FF:000010">
    <property type="entry name" value="Acetyl-CoA acetyltransferase (Thiolase)"/>
    <property type="match status" value="1"/>
</dbReference>
<evidence type="ECO:0000256" key="4">
    <source>
        <dbReference type="ARBA" id="ARBA00023315"/>
    </source>
</evidence>
<feature type="domain" description="Thiolase N-terminal" evidence="8">
    <location>
        <begin position="4"/>
        <end position="257"/>
    </location>
</feature>
<dbReference type="GO" id="GO:0003985">
    <property type="term" value="F:acetyl-CoA C-acetyltransferase activity"/>
    <property type="evidence" value="ECO:0007669"/>
    <property type="project" value="UniProtKB-EC"/>
</dbReference>
<dbReference type="InterPro" id="IPR020616">
    <property type="entry name" value="Thiolase_N"/>
</dbReference>
<dbReference type="PANTHER" id="PTHR18919">
    <property type="entry name" value="ACETYL-COA C-ACYLTRANSFERASE"/>
    <property type="match status" value="1"/>
</dbReference>
<name>A0A1H6U4E7_9BACL</name>
<dbReference type="Proteomes" id="UP000199200">
    <property type="component" value="Unassembled WGS sequence"/>
</dbReference>
<dbReference type="Pfam" id="PF00108">
    <property type="entry name" value="Thiolase_N"/>
    <property type="match status" value="1"/>
</dbReference>
<dbReference type="InterPro" id="IPR020613">
    <property type="entry name" value="Thiolase_CS"/>
</dbReference>
<dbReference type="AlphaFoldDB" id="A0A1H6U4E7"/>
<comment type="similarity">
    <text evidence="1 7">Belongs to the thiolase-like superfamily. Thiolase family.</text>
</comment>
<keyword evidence="3 7" id="KW-0808">Transferase</keyword>
<dbReference type="SUPFAM" id="SSF53901">
    <property type="entry name" value="Thiolase-like"/>
    <property type="match status" value="2"/>
</dbReference>
<organism evidence="10 11">
    <name type="scientific">Bhargavaea ginsengi</name>
    <dbReference type="NCBI Taxonomy" id="426757"/>
    <lineage>
        <taxon>Bacteria</taxon>
        <taxon>Bacillati</taxon>
        <taxon>Bacillota</taxon>
        <taxon>Bacilli</taxon>
        <taxon>Bacillales</taxon>
        <taxon>Caryophanaceae</taxon>
        <taxon>Bhargavaea</taxon>
    </lineage>
</organism>